<feature type="binding site" evidence="12">
    <location>
        <position position="150"/>
    </location>
    <ligand>
        <name>Ni(2+)</name>
        <dbReference type="ChEBI" id="CHEBI:49786"/>
        <note>for nickel-dependent acireductone dioxygenase activity</note>
    </ligand>
</feature>
<keyword evidence="8 12" id="KW-0560">Oxidoreductase</keyword>
<evidence type="ECO:0000256" key="2">
    <source>
        <dbReference type="ARBA" id="ARBA00004413"/>
    </source>
</evidence>
<keyword evidence="9 12" id="KW-0408">Iron</keyword>
<dbReference type="GO" id="GO:0005634">
    <property type="term" value="C:nucleus"/>
    <property type="evidence" value="ECO:0007669"/>
    <property type="project" value="UniProtKB-SubCell"/>
</dbReference>
<evidence type="ECO:0000256" key="11">
    <source>
        <dbReference type="ARBA" id="ARBA00023242"/>
    </source>
</evidence>
<comment type="similarity">
    <text evidence="12">Belongs to the acireductone dioxygenase (ARD) family.</text>
</comment>
<comment type="function">
    <text evidence="12">Catalyzes 2 different reactions between oxygen and the acireductone 1,2-dihydroxy-3-keto-5-methylthiopentene (DHK-MTPene) depending upon the metal bound in the active site. Fe-containing acireductone dioxygenase (Fe-ARD) produces formate and 2-keto-4-methylthiobutyrate (KMTB), the alpha-ketoacid precursor of methionine in the methionine recycle pathway. Ni-containing acireductone dioxygenase (Ni-ARD) produces methylthiopropionate, carbon monoxide and formate, and does not lie on the methionine recycle pathway.</text>
</comment>
<comment type="catalytic activity">
    <reaction evidence="1 12">
        <text>1,2-dihydroxy-5-(methylsulfanyl)pent-1-en-3-one + O2 = 4-methylsulfanyl-2-oxobutanoate + formate + 2 H(+)</text>
        <dbReference type="Rhea" id="RHEA:24504"/>
        <dbReference type="ChEBI" id="CHEBI:15378"/>
        <dbReference type="ChEBI" id="CHEBI:15379"/>
        <dbReference type="ChEBI" id="CHEBI:15740"/>
        <dbReference type="ChEBI" id="CHEBI:16723"/>
        <dbReference type="ChEBI" id="CHEBI:49252"/>
        <dbReference type="EC" id="1.13.11.54"/>
    </reaction>
</comment>
<dbReference type="Gene3D" id="2.60.120.10">
    <property type="entry name" value="Jelly Rolls"/>
    <property type="match status" value="1"/>
</dbReference>
<reference evidence="13 14" key="1">
    <citation type="submission" date="2023-03" db="EMBL/GenBank/DDBJ databases">
        <title>High-quality genome of Scylla paramamosain provides insights in environmental adaptation.</title>
        <authorList>
            <person name="Zhang L."/>
        </authorList>
    </citation>
    <scope>NUCLEOTIDE SEQUENCE [LARGE SCALE GENOMIC DNA]</scope>
    <source>
        <strain evidence="13">LZ_2023a</strain>
        <tissue evidence="13">Muscle</tissue>
    </source>
</reference>
<keyword evidence="14" id="KW-1185">Reference proteome</keyword>
<keyword evidence="5 12" id="KW-0028">Amino-acid biosynthesis</keyword>
<dbReference type="Pfam" id="PF03079">
    <property type="entry name" value="ARD"/>
    <property type="match status" value="1"/>
</dbReference>
<dbReference type="Proteomes" id="UP001487740">
    <property type="component" value="Unassembled WGS sequence"/>
</dbReference>
<comment type="pathway">
    <text evidence="12">Amino-acid biosynthesis; L-methionine biosynthesis via salvage pathway; L-methionine from S-methyl-5-thio-alpha-D-ribose 1-phosphate: step 5/6.</text>
</comment>
<evidence type="ECO:0000256" key="3">
    <source>
        <dbReference type="ARBA" id="ARBA00022490"/>
    </source>
</evidence>
<evidence type="ECO:0000256" key="8">
    <source>
        <dbReference type="ARBA" id="ARBA00023002"/>
    </source>
</evidence>
<dbReference type="EC" id="1.13.11.53" evidence="12"/>
<dbReference type="FunFam" id="2.60.120.10:FF:000031">
    <property type="entry name" value="1,2-dihydroxy-3-keto-5-methylthiopentene dioxygenase"/>
    <property type="match status" value="1"/>
</dbReference>
<evidence type="ECO:0000313" key="14">
    <source>
        <dbReference type="Proteomes" id="UP001487740"/>
    </source>
</evidence>
<feature type="binding site" evidence="12">
    <location>
        <position position="189"/>
    </location>
    <ligand>
        <name>Fe(2+)</name>
        <dbReference type="ChEBI" id="CHEBI:29033"/>
        <note>for iron-dependent acireductone dioxygenase activity</note>
    </ligand>
</feature>
<dbReference type="GO" id="GO:0010309">
    <property type="term" value="F:acireductone dioxygenase [iron(II)-requiring] activity"/>
    <property type="evidence" value="ECO:0007669"/>
    <property type="project" value="UniProtKB-UniRule"/>
</dbReference>
<keyword evidence="7 12" id="KW-0223">Dioxygenase</keyword>
<comment type="cofactor">
    <cofactor evidence="12">
        <name>Fe(2+)</name>
        <dbReference type="ChEBI" id="CHEBI:29033"/>
    </cofactor>
    <cofactor evidence="12">
        <name>Ni(2+)</name>
        <dbReference type="ChEBI" id="CHEBI:49786"/>
    </cofactor>
    <text evidence="12">Binds either 1 Fe or Ni cation per monomer. Iron-binding promotes an acireductone dioxygenase reaction producing 2-keto-4-methylthiobutyrate, while nickel-binding promotes an acireductone dioxygenase reaction producing 3-(methylsulfanyl)propanoate.</text>
</comment>
<keyword evidence="10 12" id="KW-0486">Methionine biosynthesis</keyword>
<dbReference type="PANTHER" id="PTHR23418">
    <property type="entry name" value="ACIREDUCTONE DIOXYGENASE"/>
    <property type="match status" value="1"/>
</dbReference>
<dbReference type="GO" id="GO:0005506">
    <property type="term" value="F:iron ion binding"/>
    <property type="evidence" value="ECO:0007669"/>
    <property type="project" value="UniProtKB-UniRule"/>
</dbReference>
<dbReference type="CDD" id="cd02232">
    <property type="entry name" value="cupin_ARD"/>
    <property type="match status" value="1"/>
</dbReference>
<dbReference type="AlphaFoldDB" id="A0AAW0UTM3"/>
<feature type="binding site" evidence="12">
    <location>
        <position position="144"/>
    </location>
    <ligand>
        <name>Ni(2+)</name>
        <dbReference type="ChEBI" id="CHEBI:49786"/>
        <note>for nickel-dependent acireductone dioxygenase activity</note>
    </ligand>
</feature>
<name>A0AAW0UTM3_SCYPA</name>
<evidence type="ECO:0000256" key="6">
    <source>
        <dbReference type="ARBA" id="ARBA00022723"/>
    </source>
</evidence>
<feature type="binding site" evidence="12">
    <location>
        <position position="144"/>
    </location>
    <ligand>
        <name>Fe(2+)</name>
        <dbReference type="ChEBI" id="CHEBI:29033"/>
        <note>for iron-dependent acireductone dioxygenase activity</note>
    </ligand>
</feature>
<comment type="catalytic activity">
    <reaction evidence="12">
        <text>1,2-dihydroxy-5-(methylsulfanyl)pent-1-en-3-one + O2 = 3-(methylsulfanyl)propanoate + CO + formate + 2 H(+)</text>
        <dbReference type="Rhea" id="RHEA:14161"/>
        <dbReference type="ChEBI" id="CHEBI:15378"/>
        <dbReference type="ChEBI" id="CHEBI:15379"/>
        <dbReference type="ChEBI" id="CHEBI:15740"/>
        <dbReference type="ChEBI" id="CHEBI:17245"/>
        <dbReference type="ChEBI" id="CHEBI:49016"/>
        <dbReference type="ChEBI" id="CHEBI:49252"/>
        <dbReference type="EC" id="1.13.11.53"/>
    </reaction>
</comment>
<dbReference type="InterPro" id="IPR027496">
    <property type="entry name" value="ARD_euk"/>
</dbReference>
<dbReference type="SUPFAM" id="SSF51182">
    <property type="entry name" value="RmlC-like cupins"/>
    <property type="match status" value="1"/>
</dbReference>
<feature type="binding site" evidence="12">
    <location>
        <position position="146"/>
    </location>
    <ligand>
        <name>Ni(2+)</name>
        <dbReference type="ChEBI" id="CHEBI:49786"/>
        <note>for nickel-dependent acireductone dioxygenase activity</note>
    </ligand>
</feature>
<evidence type="ECO:0000256" key="4">
    <source>
        <dbReference type="ARBA" id="ARBA00022596"/>
    </source>
</evidence>
<dbReference type="InterPro" id="IPR004313">
    <property type="entry name" value="ARD"/>
</dbReference>
<comment type="caution">
    <text evidence="13">The sequence shown here is derived from an EMBL/GenBank/DDBJ whole genome shotgun (WGS) entry which is preliminary data.</text>
</comment>
<evidence type="ECO:0000256" key="1">
    <source>
        <dbReference type="ARBA" id="ARBA00000428"/>
    </source>
</evidence>
<organism evidence="13 14">
    <name type="scientific">Scylla paramamosain</name>
    <name type="common">Mud crab</name>
    <dbReference type="NCBI Taxonomy" id="85552"/>
    <lineage>
        <taxon>Eukaryota</taxon>
        <taxon>Metazoa</taxon>
        <taxon>Ecdysozoa</taxon>
        <taxon>Arthropoda</taxon>
        <taxon>Crustacea</taxon>
        <taxon>Multicrustacea</taxon>
        <taxon>Malacostraca</taxon>
        <taxon>Eumalacostraca</taxon>
        <taxon>Eucarida</taxon>
        <taxon>Decapoda</taxon>
        <taxon>Pleocyemata</taxon>
        <taxon>Brachyura</taxon>
        <taxon>Eubrachyura</taxon>
        <taxon>Portunoidea</taxon>
        <taxon>Portunidae</taxon>
        <taxon>Portuninae</taxon>
        <taxon>Scylla</taxon>
    </lineage>
</organism>
<protein>
    <recommendedName>
        <fullName evidence="12">Acireductone dioxygenase</fullName>
    </recommendedName>
    <alternativeName>
        <fullName evidence="12">Acireductone dioxygenase (Fe(2+)-requiring)</fullName>
        <shortName evidence="12">ARD'</shortName>
        <shortName evidence="12">Fe-ARD</shortName>
        <ecNumber evidence="12">1.13.11.54</ecNumber>
    </alternativeName>
    <alternativeName>
        <fullName evidence="12">Acireductone dioxygenase (Ni(2+)-requiring)</fullName>
        <shortName evidence="12">ARD</shortName>
        <shortName evidence="12">Ni-ARD</shortName>
        <ecNumber evidence="12">1.13.11.53</ecNumber>
    </alternativeName>
</protein>
<feature type="binding site" evidence="12">
    <location>
        <position position="150"/>
    </location>
    <ligand>
        <name>Fe(2+)</name>
        <dbReference type="ChEBI" id="CHEBI:29033"/>
        <note>for iron-dependent acireductone dioxygenase activity</note>
    </ligand>
</feature>
<keyword evidence="4 12" id="KW-0533">Nickel</keyword>
<dbReference type="InterPro" id="IPR014710">
    <property type="entry name" value="RmlC-like_jellyroll"/>
</dbReference>
<dbReference type="GO" id="GO:0010308">
    <property type="term" value="F:acireductone dioxygenase (Ni2+-requiring) activity"/>
    <property type="evidence" value="ECO:0007669"/>
    <property type="project" value="UniProtKB-UniRule"/>
</dbReference>
<proteinExistence type="inferred from homology"/>
<dbReference type="GO" id="GO:0005737">
    <property type="term" value="C:cytoplasm"/>
    <property type="evidence" value="ECO:0007669"/>
    <property type="project" value="UniProtKB-SubCell"/>
</dbReference>
<dbReference type="InterPro" id="IPR011051">
    <property type="entry name" value="RmlC_Cupin_sf"/>
</dbReference>
<evidence type="ECO:0000256" key="9">
    <source>
        <dbReference type="ARBA" id="ARBA00023004"/>
    </source>
</evidence>
<evidence type="ECO:0000256" key="12">
    <source>
        <dbReference type="HAMAP-Rule" id="MF_03154"/>
    </source>
</evidence>
<feature type="binding site" evidence="12">
    <location>
        <position position="189"/>
    </location>
    <ligand>
        <name>Ni(2+)</name>
        <dbReference type="ChEBI" id="CHEBI:49786"/>
        <note>for nickel-dependent acireductone dioxygenase activity</note>
    </ligand>
</feature>
<keyword evidence="11 12" id="KW-0539">Nucleus</keyword>
<evidence type="ECO:0000256" key="5">
    <source>
        <dbReference type="ARBA" id="ARBA00022605"/>
    </source>
</evidence>
<evidence type="ECO:0000256" key="10">
    <source>
        <dbReference type="ARBA" id="ARBA00023167"/>
    </source>
</evidence>
<dbReference type="EC" id="1.13.11.54" evidence="12"/>
<comment type="subcellular location">
    <subcellularLocation>
        <location evidence="2">Cell membrane</location>
        <topology evidence="2">Peripheral membrane protein</topology>
        <orientation evidence="2">Cytoplasmic side</orientation>
    </subcellularLocation>
    <subcellularLocation>
        <location evidence="12">Cytoplasm</location>
    </subcellularLocation>
    <subcellularLocation>
        <location evidence="12">Nucleus</location>
    </subcellularLocation>
</comment>
<accession>A0AAW0UTM3</accession>
<feature type="binding site" evidence="12">
    <location>
        <position position="146"/>
    </location>
    <ligand>
        <name>Fe(2+)</name>
        <dbReference type="ChEBI" id="CHEBI:29033"/>
        <note>for iron-dependent acireductone dioxygenase activity</note>
    </ligand>
</feature>
<sequence>MYVDWRAHGFELLFIFWLGSYLYCDMTREATQVRQGDKRRARTFSSSSSSRTRIRMVRAWYMDDSLDDQRLEHQLSPPRSVSLEDLAKNTGVMYYKLDPKKYEEEGKLSRIKEERGYNYMDVIQVSPEKMHNYEERIKVFFEEHLHTDEEIRFITEGSGYFDVRDQEDHWIRIEVTPGDLIILPAGIYHRFTLDTKNYIKAMRLFTGEPVWTPHNRPADNMEARKNYVLQQSKGFMVK</sequence>
<dbReference type="GO" id="GO:0019509">
    <property type="term" value="P:L-methionine salvage from methylthioadenosine"/>
    <property type="evidence" value="ECO:0007669"/>
    <property type="project" value="UniProtKB-UniRule"/>
</dbReference>
<dbReference type="GO" id="GO:0005886">
    <property type="term" value="C:plasma membrane"/>
    <property type="evidence" value="ECO:0007669"/>
    <property type="project" value="UniProtKB-SubCell"/>
</dbReference>
<dbReference type="PANTHER" id="PTHR23418:SF0">
    <property type="entry name" value="ACIREDUCTONE DIOXYGENASE"/>
    <property type="match status" value="1"/>
</dbReference>
<evidence type="ECO:0000256" key="7">
    <source>
        <dbReference type="ARBA" id="ARBA00022964"/>
    </source>
</evidence>
<dbReference type="GO" id="GO:0016151">
    <property type="term" value="F:nickel cation binding"/>
    <property type="evidence" value="ECO:0007669"/>
    <property type="project" value="UniProtKB-UniRule"/>
</dbReference>
<evidence type="ECO:0000313" key="13">
    <source>
        <dbReference type="EMBL" id="KAK8403499.1"/>
    </source>
</evidence>
<keyword evidence="6 12" id="KW-0479">Metal-binding</keyword>
<dbReference type="HAMAP" id="MF_03154">
    <property type="entry name" value="Salvage_MtnD_euk"/>
    <property type="match status" value="1"/>
</dbReference>
<gene>
    <name evidence="13" type="ORF">O3P69_000518</name>
</gene>
<keyword evidence="3 12" id="KW-0963">Cytoplasm</keyword>
<dbReference type="EMBL" id="JARAKH010000006">
    <property type="protein sequence ID" value="KAK8403499.1"/>
    <property type="molecule type" value="Genomic_DNA"/>
</dbReference>